<dbReference type="SUPFAM" id="SSF56784">
    <property type="entry name" value="HAD-like"/>
    <property type="match status" value="1"/>
</dbReference>
<evidence type="ECO:0000313" key="2">
    <source>
        <dbReference type="Proteomes" id="UP000177865"/>
    </source>
</evidence>
<gene>
    <name evidence="1" type="ORF">A2991_00500</name>
</gene>
<dbReference type="InterPro" id="IPR036412">
    <property type="entry name" value="HAD-like_sf"/>
</dbReference>
<evidence type="ECO:0000313" key="1">
    <source>
        <dbReference type="EMBL" id="OHA52782.1"/>
    </source>
</evidence>
<reference evidence="1 2" key="1">
    <citation type="journal article" date="2016" name="Nat. Commun.">
        <title>Thousands of microbial genomes shed light on interconnected biogeochemical processes in an aquifer system.</title>
        <authorList>
            <person name="Anantharaman K."/>
            <person name="Brown C.T."/>
            <person name="Hug L.A."/>
            <person name="Sharon I."/>
            <person name="Castelle C.J."/>
            <person name="Probst A.J."/>
            <person name="Thomas B.C."/>
            <person name="Singh A."/>
            <person name="Wilkins M.J."/>
            <person name="Karaoz U."/>
            <person name="Brodie E.L."/>
            <person name="Williams K.H."/>
            <person name="Hubbard S.S."/>
            <person name="Banfield J.F."/>
        </authorList>
    </citation>
    <scope>NUCLEOTIDE SEQUENCE [LARGE SCALE GENOMIC DNA]</scope>
</reference>
<dbReference type="Gene3D" id="3.40.50.1000">
    <property type="entry name" value="HAD superfamily/HAD-like"/>
    <property type="match status" value="1"/>
</dbReference>
<dbReference type="AlphaFoldDB" id="A0A1G2PYW6"/>
<evidence type="ECO:0008006" key="3">
    <source>
        <dbReference type="Google" id="ProtNLM"/>
    </source>
</evidence>
<dbReference type="EMBL" id="MHSZ01000027">
    <property type="protein sequence ID" value="OHA52782.1"/>
    <property type="molecule type" value="Genomic_DNA"/>
</dbReference>
<dbReference type="Proteomes" id="UP000177865">
    <property type="component" value="Unassembled WGS sequence"/>
</dbReference>
<comment type="caution">
    <text evidence="1">The sequence shown here is derived from an EMBL/GenBank/DDBJ whole genome shotgun (WGS) entry which is preliminary data.</text>
</comment>
<dbReference type="Pfam" id="PF00702">
    <property type="entry name" value="Hydrolase"/>
    <property type="match status" value="1"/>
</dbReference>
<dbReference type="InterPro" id="IPR023214">
    <property type="entry name" value="HAD_sf"/>
</dbReference>
<name>A0A1G2PYW6_9BACT</name>
<organism evidence="1 2">
    <name type="scientific">Candidatus Terrybacteria bacterium RIFCSPLOWO2_01_FULL_58_14</name>
    <dbReference type="NCBI Taxonomy" id="1802369"/>
    <lineage>
        <taxon>Bacteria</taxon>
        <taxon>Candidatus Terryibacteriota</taxon>
    </lineage>
</organism>
<proteinExistence type="predicted"/>
<sequence>MRKRFIFDLDGTLVPTQLVYSQAIGEFQLVMLHALGRYAPHIKDIGNQFDAIDAAMVKMENPRTGQPYGFSVDRFSDAMVRCYEKLCTAQDRTSDPAVIAEVQRIAHRVIEPSAYQEVGLVSGATRVLDTLQNRGADLVLLTKHEDATFQQEKIEALGLTRWFPEPRIVSEKTVRTFAELAGPKDAWLNWSIGDSIPSDIEPALQAGLNAIFIPSPDRWTFERQRESELLQQWGQDRLVCIRDIRELLQQKECCRP</sequence>
<dbReference type="InterPro" id="IPR023198">
    <property type="entry name" value="PGP-like_dom2"/>
</dbReference>
<protein>
    <recommendedName>
        <fullName evidence="3">Haloacid dehalogenase</fullName>
    </recommendedName>
</protein>
<dbReference type="Gene3D" id="1.10.150.240">
    <property type="entry name" value="Putative phosphatase, domain 2"/>
    <property type="match status" value="1"/>
</dbReference>
<accession>A0A1G2PYW6</accession>